<dbReference type="GO" id="GO:0030479">
    <property type="term" value="C:actin cortical patch"/>
    <property type="evidence" value="ECO:0007669"/>
    <property type="project" value="TreeGrafter"/>
</dbReference>
<dbReference type="InterPro" id="IPR055358">
    <property type="entry name" value="CHCR"/>
</dbReference>
<dbReference type="Proteomes" id="UP000775547">
    <property type="component" value="Unassembled WGS sequence"/>
</dbReference>
<dbReference type="InterPro" id="IPR011990">
    <property type="entry name" value="TPR-like_helical_dom_sf"/>
</dbReference>
<evidence type="ECO:0000313" key="2">
    <source>
        <dbReference type="EMBL" id="KAG5640934.1"/>
    </source>
</evidence>
<dbReference type="GO" id="GO:0006895">
    <property type="term" value="P:Golgi to endosome transport"/>
    <property type="evidence" value="ECO:0007669"/>
    <property type="project" value="TreeGrafter"/>
</dbReference>
<name>A0A9P7K9A2_9AGAR</name>
<dbReference type="GO" id="GO:0006898">
    <property type="term" value="P:receptor-mediated endocytosis"/>
    <property type="evidence" value="ECO:0007669"/>
    <property type="project" value="TreeGrafter"/>
</dbReference>
<evidence type="ECO:0000256" key="1">
    <source>
        <dbReference type="PROSITE-ProRule" id="PRU01006"/>
    </source>
</evidence>
<dbReference type="InterPro" id="IPR016024">
    <property type="entry name" value="ARM-type_fold"/>
</dbReference>
<dbReference type="Pfam" id="PF00637">
    <property type="entry name" value="Clathrin"/>
    <property type="match status" value="1"/>
</dbReference>
<dbReference type="GO" id="GO:0032051">
    <property type="term" value="F:clathrin light chain binding"/>
    <property type="evidence" value="ECO:0007669"/>
    <property type="project" value="TreeGrafter"/>
</dbReference>
<dbReference type="SUPFAM" id="SSF48371">
    <property type="entry name" value="ARM repeat"/>
    <property type="match status" value="1"/>
</dbReference>
<dbReference type="PROSITE" id="PS50236">
    <property type="entry name" value="CHCR"/>
    <property type="match status" value="1"/>
</dbReference>
<dbReference type="OrthoDB" id="2113814at2759"/>
<accession>A0A9P7K9A2</accession>
<dbReference type="GO" id="GO:0071439">
    <property type="term" value="C:clathrin complex"/>
    <property type="evidence" value="ECO:0007669"/>
    <property type="project" value="TreeGrafter"/>
</dbReference>
<dbReference type="SMART" id="SM00299">
    <property type="entry name" value="CLH"/>
    <property type="match status" value="1"/>
</dbReference>
<reference evidence="2" key="2">
    <citation type="submission" date="2021-10" db="EMBL/GenBank/DDBJ databases">
        <title>Phylogenomics reveals ancestral predisposition of the termite-cultivated fungus Termitomyces towards a domesticated lifestyle.</title>
        <authorList>
            <person name="Auxier B."/>
            <person name="Grum-Grzhimaylo A."/>
            <person name="Cardenas M.E."/>
            <person name="Lodge J.D."/>
            <person name="Laessoe T."/>
            <person name="Pedersen O."/>
            <person name="Smith M.E."/>
            <person name="Kuyper T.W."/>
            <person name="Franco-Molano E.A."/>
            <person name="Baroni T.J."/>
            <person name="Aanen D.K."/>
        </authorList>
    </citation>
    <scope>NUCLEOTIDE SEQUENCE</scope>
    <source>
        <strain evidence="2">AP01</strain>
        <tissue evidence="2">Mycelium</tissue>
    </source>
</reference>
<dbReference type="InterPro" id="IPR000547">
    <property type="entry name" value="Clathrin_H-chain/VPS_repeat"/>
</dbReference>
<dbReference type="AlphaFoldDB" id="A0A9P7K9A2"/>
<dbReference type="PANTHER" id="PTHR10292:SF1">
    <property type="entry name" value="CLATHRIN HEAVY CHAIN"/>
    <property type="match status" value="1"/>
</dbReference>
<protein>
    <submittedName>
        <fullName evidence="2">Uncharacterized protein</fullName>
    </submittedName>
</protein>
<dbReference type="GO" id="GO:0005829">
    <property type="term" value="C:cytosol"/>
    <property type="evidence" value="ECO:0007669"/>
    <property type="project" value="GOC"/>
</dbReference>
<reference evidence="2" key="1">
    <citation type="submission" date="2020-07" db="EMBL/GenBank/DDBJ databases">
        <authorList>
            <person name="Nieuwenhuis M."/>
            <person name="Van De Peppel L.J.J."/>
        </authorList>
    </citation>
    <scope>NUCLEOTIDE SEQUENCE</scope>
    <source>
        <strain evidence="2">AP01</strain>
        <tissue evidence="2">Mycelium</tissue>
    </source>
</reference>
<evidence type="ECO:0000313" key="3">
    <source>
        <dbReference type="Proteomes" id="UP000775547"/>
    </source>
</evidence>
<keyword evidence="3" id="KW-1185">Reference proteome</keyword>
<comment type="caution">
    <text evidence="2">The sequence shown here is derived from an EMBL/GenBank/DDBJ whole genome shotgun (WGS) entry which is preliminary data.</text>
</comment>
<dbReference type="EMBL" id="JABCKV010000442">
    <property type="protein sequence ID" value="KAG5640934.1"/>
    <property type="molecule type" value="Genomic_DNA"/>
</dbReference>
<sequence>MAETIASGWKAVNKLGKMIEILQNKNFALASTIIQAKINTLKEADQDEGDKVDGERQLSIGDVEASHSQDPAFEQFESCFAEFLAKLLLREDSPVKLALPVELVTPNLFRSLLKLCFSSTCYTQFLSTCARTWRRVQCSLNKGPVVDLAKWVVKIFVPEHDPASDVIPLQHPRLLTPFEMFTHYNQPAFHLAARILPSSTHSQRSTSIATTIRALPQESSLYKPLVVSKFCEPRNPYLVYIAYAKGLCDDELISITNNNSTFKQQARYLIKHCKPDLWAQVLVHDNVHHHQLIDQSFLQADLPIELIELLEKIIIEPSSLNDNKKLQNLLLLTAIHADKGKVVGYINKLQNYDASEIAKITTDHGLFKEALTIYKEYDQFRMPINVLVEHIVLLNCSVNFANKVNKPEVWSRLAKAQLNGLHIKDSIST</sequence>
<dbReference type="PANTHER" id="PTHR10292">
    <property type="entry name" value="CLATHRIN HEAVY CHAIN RELATED"/>
    <property type="match status" value="1"/>
</dbReference>
<dbReference type="GO" id="GO:0006886">
    <property type="term" value="P:intracellular protein transport"/>
    <property type="evidence" value="ECO:0007669"/>
    <property type="project" value="UniProtKB-UniRule"/>
</dbReference>
<proteinExistence type="predicted"/>
<gene>
    <name evidence="2" type="ORF">DXG03_006605</name>
</gene>
<dbReference type="Gene3D" id="1.25.40.10">
    <property type="entry name" value="Tetratricopeptide repeat domain"/>
    <property type="match status" value="1"/>
</dbReference>
<organism evidence="2 3">
    <name type="scientific">Asterophora parasitica</name>
    <dbReference type="NCBI Taxonomy" id="117018"/>
    <lineage>
        <taxon>Eukaryota</taxon>
        <taxon>Fungi</taxon>
        <taxon>Dikarya</taxon>
        <taxon>Basidiomycota</taxon>
        <taxon>Agaricomycotina</taxon>
        <taxon>Agaricomycetes</taxon>
        <taxon>Agaricomycetidae</taxon>
        <taxon>Agaricales</taxon>
        <taxon>Tricholomatineae</taxon>
        <taxon>Lyophyllaceae</taxon>
        <taxon>Asterophora</taxon>
    </lineage>
</organism>
<feature type="repeat" description="CHCR" evidence="1">
    <location>
        <begin position="280"/>
        <end position="426"/>
    </location>
</feature>